<evidence type="ECO:0000313" key="2">
    <source>
        <dbReference type="Proteomes" id="UP001148737"/>
    </source>
</evidence>
<dbReference type="EMBL" id="JANAKD010000611">
    <property type="protein sequence ID" value="KAJ3492275.1"/>
    <property type="molecule type" value="Genomic_DNA"/>
</dbReference>
<dbReference type="Proteomes" id="UP001148737">
    <property type="component" value="Unassembled WGS sequence"/>
</dbReference>
<name>A0ACC1QSF4_9HYPO</name>
<sequence length="427" mass="45653">MGLEEKPVGHGDSTSSQETPDEAGSPAPEIDPVPNGGATAWLQVLGSFFLFFNTWGFVNSFGQFQAYYETVLHNSPSDISWIGTVQGFILLLVGIITGPIYDLGYFRALIMSGTFLLVFGMMMLSIADQYYQIFLAQAIAAGLGAGCLFVPSVGIVTQYFTTKRAFATGIAAAGGSIGGAIYPIVFHELQPVVGFGWATRVIAFISLATLLVSLAIAKPRVMALQKRALFDPSAFRDMRFVLCCLGLFLAFVGMYFPFYYVSSWATTKLDVSPRLAFYMFSILNFASVFGRILPGLVADRLGSLNIMIPFLLFTAILGFAWNSVENLAGLIVICIFYGFFSGACVSLPPTIVAGICTTPSRVGTWMGMCFSFAGLGLLIGNPIAGSILDSKGGGFDGAQYFSAAAIMGGALSMCAMRWLARQPAKAA</sequence>
<keyword evidence="2" id="KW-1185">Reference proteome</keyword>
<comment type="caution">
    <text evidence="1">The sequence shown here is derived from an EMBL/GenBank/DDBJ whole genome shotgun (WGS) entry which is preliminary data.</text>
</comment>
<evidence type="ECO:0000313" key="1">
    <source>
        <dbReference type="EMBL" id="KAJ3492275.1"/>
    </source>
</evidence>
<accession>A0ACC1QSF4</accession>
<reference evidence="1" key="1">
    <citation type="submission" date="2022-07" db="EMBL/GenBank/DDBJ databases">
        <title>Genome Sequence of Lecanicillium saksenae.</title>
        <authorList>
            <person name="Buettner E."/>
        </authorList>
    </citation>
    <scope>NUCLEOTIDE SEQUENCE</scope>
    <source>
        <strain evidence="1">VT-O1</strain>
    </source>
</reference>
<organism evidence="1 2">
    <name type="scientific">Lecanicillium saksenae</name>
    <dbReference type="NCBI Taxonomy" id="468837"/>
    <lineage>
        <taxon>Eukaryota</taxon>
        <taxon>Fungi</taxon>
        <taxon>Dikarya</taxon>
        <taxon>Ascomycota</taxon>
        <taxon>Pezizomycotina</taxon>
        <taxon>Sordariomycetes</taxon>
        <taxon>Hypocreomycetidae</taxon>
        <taxon>Hypocreales</taxon>
        <taxon>Cordycipitaceae</taxon>
        <taxon>Lecanicillium</taxon>
    </lineage>
</organism>
<gene>
    <name evidence="1" type="ORF">NLG97_g5445</name>
</gene>
<protein>
    <submittedName>
        <fullName evidence="1">Uncharacterized protein</fullName>
    </submittedName>
</protein>
<proteinExistence type="predicted"/>